<name>A0A7H2BE85_9MICC</name>
<dbReference type="Gene3D" id="3.40.50.80">
    <property type="entry name" value="Nucleotide-binding domain of ferredoxin-NADP reductase (FNR) module"/>
    <property type="match status" value="1"/>
</dbReference>
<dbReference type="InterPro" id="IPR017938">
    <property type="entry name" value="Riboflavin_synthase-like_b-brl"/>
</dbReference>
<reference evidence="17 18" key="1">
    <citation type="submission" date="2020-09" db="EMBL/GenBank/DDBJ databases">
        <title>Investigation of environmental microbes.</title>
        <authorList>
            <person name="Ou Y."/>
            <person name="Kang Q."/>
        </authorList>
    </citation>
    <scope>NUCLEOTIDE SEQUENCE [LARGE SCALE GENOMIC DNA]</scope>
    <source>
        <strain evidence="17 18">KJZ-14</strain>
    </source>
</reference>
<dbReference type="SUPFAM" id="SSF52343">
    <property type="entry name" value="Ferredoxin reductase-like, C-terminal NADP-linked domain"/>
    <property type="match status" value="1"/>
</dbReference>
<dbReference type="PANTHER" id="PTHR43396">
    <property type="entry name" value="FLAVOHEMOPROTEIN"/>
    <property type="match status" value="1"/>
</dbReference>
<comment type="catalytic activity">
    <reaction evidence="12">
        <text>2 nitric oxide + NADH + 2 O2 = 2 nitrate + NAD(+) + H(+)</text>
        <dbReference type="Rhea" id="RHEA:19469"/>
        <dbReference type="ChEBI" id="CHEBI:15378"/>
        <dbReference type="ChEBI" id="CHEBI:15379"/>
        <dbReference type="ChEBI" id="CHEBI:16480"/>
        <dbReference type="ChEBI" id="CHEBI:17632"/>
        <dbReference type="ChEBI" id="CHEBI:57540"/>
        <dbReference type="ChEBI" id="CHEBI:57945"/>
        <dbReference type="EC" id="1.14.12.17"/>
    </reaction>
</comment>
<keyword evidence="14" id="KW-0813">Transport</keyword>
<dbReference type="SUPFAM" id="SSF63380">
    <property type="entry name" value="Riboflavin synthase domain-like"/>
    <property type="match status" value="1"/>
</dbReference>
<dbReference type="GO" id="GO:0019825">
    <property type="term" value="F:oxygen binding"/>
    <property type="evidence" value="ECO:0007669"/>
    <property type="project" value="InterPro"/>
</dbReference>
<comment type="similarity">
    <text evidence="14">Belongs to the globin family.</text>
</comment>
<protein>
    <recommendedName>
        <fullName evidence="3">nitric oxide dioxygenase</fullName>
        <ecNumber evidence="3">1.14.12.17</ecNumber>
    </recommendedName>
</protein>
<dbReference type="InterPro" id="IPR012292">
    <property type="entry name" value="Globin/Proto"/>
</dbReference>
<dbReference type="InterPro" id="IPR009050">
    <property type="entry name" value="Globin-like_sf"/>
</dbReference>
<dbReference type="GO" id="GO:0051537">
    <property type="term" value="F:2 iron, 2 sulfur cluster binding"/>
    <property type="evidence" value="ECO:0007669"/>
    <property type="project" value="UniProtKB-KW"/>
</dbReference>
<dbReference type="Pfam" id="PF00175">
    <property type="entry name" value="NAD_binding_1"/>
    <property type="match status" value="1"/>
</dbReference>
<dbReference type="KEGG" id="rter:IDM49_01390"/>
<dbReference type="InterPro" id="IPR039261">
    <property type="entry name" value="FNR_nucleotide-bd"/>
</dbReference>
<keyword evidence="4 14" id="KW-0349">Heme</keyword>
<keyword evidence="8" id="KW-0521">NADP</keyword>
<dbReference type="GeneID" id="96622875"/>
<accession>A0A7H2BE85</accession>
<dbReference type="InterPro" id="IPR001433">
    <property type="entry name" value="OxRdtase_FAD/NAD-bd"/>
</dbReference>
<keyword evidence="5 14" id="KW-0561">Oxygen transport</keyword>
<feature type="domain" description="FAD-binding FR-type" evidence="16">
    <location>
        <begin position="145"/>
        <end position="253"/>
    </location>
</feature>
<sequence length="399" mass="44515">MLSESSRPIIESTLQTIAERINDITVIFYRKMFEYHPELMDGMFSRADQAEGIQPRALAGSVPVFASYILANPDSYPDEMLARIAHKHASLGVTADQYEIVYKYLFAAIAENLGDACTPEIAEAWTEVYWLMADVLVKIEKGLYDGQKNDVIHSNFKLVSRKEAGTSVLDMIFEPADSTVMSDAVAGQYVTVIVKTEDGLRQPRQYTLLPSAQNQRRIAVKQNEDGEVSPMLHKLEVGDIIEISNPYGDVVLGGYSDQDSQPLYLFSAGIGIVPMVAFLAELKKNHSKRSVVAVHADSSSEAWPLREEYLKLVAELDDAKAISFLKDGEGDFQGEVRVESLDMPRLASVYMCGPLSYMQSVRSALVQQGIPGRNIQYEIFGPDQWILRATRRSMRGNRV</sequence>
<evidence type="ECO:0000256" key="11">
    <source>
        <dbReference type="ARBA" id="ARBA00023027"/>
    </source>
</evidence>
<evidence type="ECO:0000256" key="13">
    <source>
        <dbReference type="ARBA" id="ARBA00049433"/>
    </source>
</evidence>
<evidence type="ECO:0000256" key="14">
    <source>
        <dbReference type="RuleBase" id="RU000356"/>
    </source>
</evidence>
<evidence type="ECO:0000259" key="16">
    <source>
        <dbReference type="PROSITE" id="PS51384"/>
    </source>
</evidence>
<comment type="similarity">
    <text evidence="2">In the C-terminal section; belongs to the flavoprotein pyridine nucleotide cytochrome reductase family.</text>
</comment>
<dbReference type="GO" id="GO:0046210">
    <property type="term" value="P:nitric oxide catabolic process"/>
    <property type="evidence" value="ECO:0007669"/>
    <property type="project" value="TreeGrafter"/>
</dbReference>
<dbReference type="PANTHER" id="PTHR43396:SF3">
    <property type="entry name" value="FLAVOHEMOPROTEIN"/>
    <property type="match status" value="1"/>
</dbReference>
<evidence type="ECO:0000256" key="8">
    <source>
        <dbReference type="ARBA" id="ARBA00022857"/>
    </source>
</evidence>
<gene>
    <name evidence="17" type="ORF">IDM49_01390</name>
</gene>
<dbReference type="GO" id="GO:0005344">
    <property type="term" value="F:oxygen carrier activity"/>
    <property type="evidence" value="ECO:0007669"/>
    <property type="project" value="UniProtKB-KW"/>
</dbReference>
<keyword evidence="18" id="KW-1185">Reference proteome</keyword>
<dbReference type="InterPro" id="IPR017927">
    <property type="entry name" value="FAD-bd_FR_type"/>
</dbReference>
<evidence type="ECO:0000256" key="12">
    <source>
        <dbReference type="ARBA" id="ARBA00048649"/>
    </source>
</evidence>
<dbReference type="Pfam" id="PF00042">
    <property type="entry name" value="Globin"/>
    <property type="match status" value="1"/>
</dbReference>
<evidence type="ECO:0000256" key="5">
    <source>
        <dbReference type="ARBA" id="ARBA00022621"/>
    </source>
</evidence>
<evidence type="ECO:0000313" key="17">
    <source>
        <dbReference type="EMBL" id="QNV37981.1"/>
    </source>
</evidence>
<dbReference type="RefSeq" id="WP_190724766.1">
    <property type="nucleotide sequence ID" value="NZ_CP061539.1"/>
</dbReference>
<feature type="domain" description="Globin" evidence="15">
    <location>
        <begin position="1"/>
        <end position="141"/>
    </location>
</feature>
<keyword evidence="10" id="KW-0411">Iron-sulfur</keyword>
<evidence type="ECO:0000256" key="3">
    <source>
        <dbReference type="ARBA" id="ARBA00012229"/>
    </source>
</evidence>
<dbReference type="InterPro" id="IPR008333">
    <property type="entry name" value="Cbr1-like_FAD-bd_dom"/>
</dbReference>
<comment type="catalytic activity">
    <reaction evidence="13">
        <text>2 nitric oxide + NADPH + 2 O2 = 2 nitrate + NADP(+) + H(+)</text>
        <dbReference type="Rhea" id="RHEA:19465"/>
        <dbReference type="ChEBI" id="CHEBI:15378"/>
        <dbReference type="ChEBI" id="CHEBI:15379"/>
        <dbReference type="ChEBI" id="CHEBI:16480"/>
        <dbReference type="ChEBI" id="CHEBI:17632"/>
        <dbReference type="ChEBI" id="CHEBI:57783"/>
        <dbReference type="ChEBI" id="CHEBI:58349"/>
        <dbReference type="EC" id="1.14.12.17"/>
    </reaction>
</comment>
<dbReference type="InterPro" id="IPR000971">
    <property type="entry name" value="Globin"/>
</dbReference>
<keyword evidence="11" id="KW-0520">NAD</keyword>
<dbReference type="PRINTS" id="PR00409">
    <property type="entry name" value="PHDIOXRDTASE"/>
</dbReference>
<evidence type="ECO:0000313" key="18">
    <source>
        <dbReference type="Proteomes" id="UP000516404"/>
    </source>
</evidence>
<dbReference type="GO" id="GO:0020037">
    <property type="term" value="F:heme binding"/>
    <property type="evidence" value="ECO:0007669"/>
    <property type="project" value="InterPro"/>
</dbReference>
<evidence type="ECO:0000256" key="10">
    <source>
        <dbReference type="ARBA" id="ARBA00023014"/>
    </source>
</evidence>
<dbReference type="GO" id="GO:0008941">
    <property type="term" value="F:nitric oxide dioxygenase NAD(P)H activity"/>
    <property type="evidence" value="ECO:0007669"/>
    <property type="project" value="UniProtKB-EC"/>
</dbReference>
<evidence type="ECO:0000256" key="7">
    <source>
        <dbReference type="ARBA" id="ARBA00022723"/>
    </source>
</evidence>
<dbReference type="AlphaFoldDB" id="A0A7H2BE85"/>
<dbReference type="GO" id="GO:0071949">
    <property type="term" value="F:FAD binding"/>
    <property type="evidence" value="ECO:0007669"/>
    <property type="project" value="TreeGrafter"/>
</dbReference>
<evidence type="ECO:0000256" key="6">
    <source>
        <dbReference type="ARBA" id="ARBA00022714"/>
    </source>
</evidence>
<dbReference type="PROSITE" id="PS01033">
    <property type="entry name" value="GLOBIN"/>
    <property type="match status" value="1"/>
</dbReference>
<dbReference type="PROSITE" id="PS51384">
    <property type="entry name" value="FAD_FR"/>
    <property type="match status" value="1"/>
</dbReference>
<evidence type="ECO:0000256" key="2">
    <source>
        <dbReference type="ARBA" id="ARBA00006401"/>
    </source>
</evidence>
<dbReference type="GO" id="GO:0071500">
    <property type="term" value="P:cellular response to nitrosative stress"/>
    <property type="evidence" value="ECO:0007669"/>
    <property type="project" value="TreeGrafter"/>
</dbReference>
<organism evidence="17 18">
    <name type="scientific">Rothia terrae</name>
    <dbReference type="NCBI Taxonomy" id="396015"/>
    <lineage>
        <taxon>Bacteria</taxon>
        <taxon>Bacillati</taxon>
        <taxon>Actinomycetota</taxon>
        <taxon>Actinomycetes</taxon>
        <taxon>Micrococcales</taxon>
        <taxon>Micrococcaceae</taxon>
        <taxon>Rothia</taxon>
    </lineage>
</organism>
<dbReference type="Gene3D" id="2.40.30.10">
    <property type="entry name" value="Translation factors"/>
    <property type="match status" value="1"/>
</dbReference>
<evidence type="ECO:0000256" key="1">
    <source>
        <dbReference type="ARBA" id="ARBA00001970"/>
    </source>
</evidence>
<evidence type="ECO:0000256" key="9">
    <source>
        <dbReference type="ARBA" id="ARBA00023004"/>
    </source>
</evidence>
<keyword evidence="6" id="KW-0001">2Fe-2S</keyword>
<evidence type="ECO:0000259" key="15">
    <source>
        <dbReference type="PROSITE" id="PS01033"/>
    </source>
</evidence>
<dbReference type="SUPFAM" id="SSF46458">
    <property type="entry name" value="Globin-like"/>
    <property type="match status" value="1"/>
</dbReference>
<dbReference type="Gene3D" id="1.10.490.10">
    <property type="entry name" value="Globins"/>
    <property type="match status" value="1"/>
</dbReference>
<dbReference type="EC" id="1.14.12.17" evidence="3"/>
<dbReference type="GO" id="GO:0046872">
    <property type="term" value="F:metal ion binding"/>
    <property type="evidence" value="ECO:0007669"/>
    <property type="project" value="UniProtKB-KW"/>
</dbReference>
<comment type="cofactor">
    <cofactor evidence="1">
        <name>heme b</name>
        <dbReference type="ChEBI" id="CHEBI:60344"/>
    </cofactor>
</comment>
<dbReference type="Proteomes" id="UP000516404">
    <property type="component" value="Chromosome"/>
</dbReference>
<evidence type="ECO:0000256" key="4">
    <source>
        <dbReference type="ARBA" id="ARBA00022617"/>
    </source>
</evidence>
<keyword evidence="7" id="KW-0479">Metal-binding</keyword>
<keyword evidence="9" id="KW-0408">Iron</keyword>
<dbReference type="Pfam" id="PF00970">
    <property type="entry name" value="FAD_binding_6"/>
    <property type="match status" value="1"/>
</dbReference>
<dbReference type="EMBL" id="CP061539">
    <property type="protein sequence ID" value="QNV37981.1"/>
    <property type="molecule type" value="Genomic_DNA"/>
</dbReference>
<proteinExistence type="inferred from homology"/>